<dbReference type="AlphaFoldDB" id="A0A8H6JGU8"/>
<gene>
    <name evidence="1" type="ORF">CMUS01_13080</name>
</gene>
<dbReference type="OrthoDB" id="3508416at2759"/>
<organism evidence="1 2">
    <name type="scientific">Colletotrichum musicola</name>
    <dbReference type="NCBI Taxonomy" id="2175873"/>
    <lineage>
        <taxon>Eukaryota</taxon>
        <taxon>Fungi</taxon>
        <taxon>Dikarya</taxon>
        <taxon>Ascomycota</taxon>
        <taxon>Pezizomycotina</taxon>
        <taxon>Sordariomycetes</taxon>
        <taxon>Hypocreomycetidae</taxon>
        <taxon>Glomerellales</taxon>
        <taxon>Glomerellaceae</taxon>
        <taxon>Colletotrichum</taxon>
        <taxon>Colletotrichum orchidearum species complex</taxon>
    </lineage>
</organism>
<dbReference type="Proteomes" id="UP000639643">
    <property type="component" value="Unassembled WGS sequence"/>
</dbReference>
<protein>
    <submittedName>
        <fullName evidence="1">Uncharacterized protein</fullName>
    </submittedName>
</protein>
<reference evidence="1" key="1">
    <citation type="journal article" date="2020" name="Phytopathology">
        <title>Genome Sequence Resources of Colletotrichum truncatum, C. plurivorum, C. musicola, and C. sojae: Four Species Pathogenic to Soybean (Glycine max).</title>
        <authorList>
            <person name="Rogerio F."/>
            <person name="Boufleur T.R."/>
            <person name="Ciampi-Guillardi M."/>
            <person name="Sukno S.A."/>
            <person name="Thon M.R."/>
            <person name="Massola Junior N.S."/>
            <person name="Baroncelli R."/>
        </authorList>
    </citation>
    <scope>NUCLEOTIDE SEQUENCE</scope>
    <source>
        <strain evidence="1">LFN0074</strain>
    </source>
</reference>
<evidence type="ECO:0000313" key="1">
    <source>
        <dbReference type="EMBL" id="KAF6812376.1"/>
    </source>
</evidence>
<evidence type="ECO:0000313" key="2">
    <source>
        <dbReference type="Proteomes" id="UP000639643"/>
    </source>
</evidence>
<name>A0A8H6JGU8_9PEZI</name>
<comment type="caution">
    <text evidence="1">The sequence shown here is derived from an EMBL/GenBank/DDBJ whole genome shotgun (WGS) entry which is preliminary data.</text>
</comment>
<proteinExistence type="predicted"/>
<accession>A0A8H6JGU8</accession>
<keyword evidence="2" id="KW-1185">Reference proteome</keyword>
<dbReference type="EMBL" id="WIGM01000790">
    <property type="protein sequence ID" value="KAF6812376.1"/>
    <property type="molecule type" value="Genomic_DNA"/>
</dbReference>
<sequence length="180" mass="20053">MWITNLPANVTYNSLLGSIRGIGRIYATHINPPNEAKGHKTAAAKLVFFDLDAAQRFYSMASNPARRFIVQGMVASVQRNRIKSEACDTGGNLSRALVIKGHPSVVNRDSLLGCFRPLFQYDLDEIVTIMHNEEMGEVRVLFGSYRSQAQAAYMALTRWFPAGQPGSPVWSVRYDRDPCA</sequence>